<dbReference type="InterPro" id="IPR047655">
    <property type="entry name" value="Transpos_IS630-like"/>
</dbReference>
<keyword evidence="3" id="KW-1185">Reference proteome</keyword>
<proteinExistence type="predicted"/>
<dbReference type="SUPFAM" id="SSF46689">
    <property type="entry name" value="Homeodomain-like"/>
    <property type="match status" value="1"/>
</dbReference>
<dbReference type="InterPro" id="IPR036397">
    <property type="entry name" value="RNaseH_sf"/>
</dbReference>
<dbReference type="EMBL" id="PXYG01000006">
    <property type="protein sequence ID" value="PSJ44480.1"/>
    <property type="molecule type" value="Genomic_DNA"/>
</dbReference>
<evidence type="ECO:0000313" key="3">
    <source>
        <dbReference type="Proteomes" id="UP000240243"/>
    </source>
</evidence>
<protein>
    <submittedName>
        <fullName evidence="2">IS630 family transposase</fullName>
    </submittedName>
</protein>
<reference evidence="2 3" key="1">
    <citation type="submission" date="2018-03" db="EMBL/GenBank/DDBJ databases">
        <title>The draft genome of Zobellella sp. 59N8.</title>
        <authorList>
            <person name="Liu L."/>
            <person name="Li L."/>
            <person name="Zhang X."/>
            <person name="Liang L."/>
            <person name="Wang T."/>
        </authorList>
    </citation>
    <scope>NUCLEOTIDE SEQUENCE [LARGE SCALE GENOMIC DNA]</scope>
    <source>
        <strain evidence="2 3">59N8</strain>
    </source>
</reference>
<name>A0A2P7R2N0_9GAMM</name>
<dbReference type="RefSeq" id="WP_106730364.1">
    <property type="nucleotide sequence ID" value="NZ_PXYG01000006.1"/>
</dbReference>
<dbReference type="Pfam" id="PF13358">
    <property type="entry name" value="DDE_3"/>
    <property type="match status" value="1"/>
</dbReference>
<dbReference type="GO" id="GO:0003676">
    <property type="term" value="F:nucleic acid binding"/>
    <property type="evidence" value="ECO:0007669"/>
    <property type="project" value="InterPro"/>
</dbReference>
<sequence>MPILPPLPRPERRRMHKIIQTTPDKQHARRVIAVLLRHERYTLEKIQELTGAARSTLGRWFNWYQDGGLDALRSLPAGRPPALPIRNIIMLLQMLIQMSPQDLGYQRSRWSTELFAIEINRLLGLDIAASTLRRWLPREGMVWRRVAPTLRIKDPDYHNKVEQIRAALAGSSRDNPVLYADEVDIDLNPKLGADWMPRGQQKKVVTPGKNEKHYLAGALHSTTGQVTYVSGHKKNSSLFIALLEALRRRYRRARQITLILDNYVIHKSRQVQAWLVKNPKFILLFQPVYSPWINKIELLWHKLHETVTRNHQCRSIWSLLQRVRHFMDTVSPFPGNGYGTARM</sequence>
<dbReference type="InterPro" id="IPR038717">
    <property type="entry name" value="Tc1-like_DDE_dom"/>
</dbReference>
<gene>
    <name evidence="2" type="ORF">C7H85_14275</name>
</gene>
<evidence type="ECO:0000259" key="1">
    <source>
        <dbReference type="Pfam" id="PF13358"/>
    </source>
</evidence>
<dbReference type="OrthoDB" id="5379828at2"/>
<dbReference type="AlphaFoldDB" id="A0A2P7R2N0"/>
<dbReference type="NCBIfam" id="NF033545">
    <property type="entry name" value="transpos_IS630"/>
    <property type="match status" value="1"/>
</dbReference>
<dbReference type="Gene3D" id="3.30.420.10">
    <property type="entry name" value="Ribonuclease H-like superfamily/Ribonuclease H"/>
    <property type="match status" value="1"/>
</dbReference>
<dbReference type="InterPro" id="IPR009057">
    <property type="entry name" value="Homeodomain-like_sf"/>
</dbReference>
<comment type="caution">
    <text evidence="2">The sequence shown here is derived from an EMBL/GenBank/DDBJ whole genome shotgun (WGS) entry which is preliminary data.</text>
</comment>
<dbReference type="Proteomes" id="UP000240243">
    <property type="component" value="Unassembled WGS sequence"/>
</dbReference>
<evidence type="ECO:0000313" key="2">
    <source>
        <dbReference type="EMBL" id="PSJ44480.1"/>
    </source>
</evidence>
<accession>A0A2P7R2N0</accession>
<feature type="domain" description="Tc1-like transposase DDE" evidence="1">
    <location>
        <begin position="176"/>
        <end position="315"/>
    </location>
</feature>
<dbReference type="Pfam" id="PF13565">
    <property type="entry name" value="HTH_32"/>
    <property type="match status" value="1"/>
</dbReference>
<organism evidence="2 3">
    <name type="scientific">Zobellella endophytica</name>
    <dbReference type="NCBI Taxonomy" id="2116700"/>
    <lineage>
        <taxon>Bacteria</taxon>
        <taxon>Pseudomonadati</taxon>
        <taxon>Pseudomonadota</taxon>
        <taxon>Gammaproteobacteria</taxon>
        <taxon>Aeromonadales</taxon>
        <taxon>Aeromonadaceae</taxon>
        <taxon>Zobellella</taxon>
    </lineage>
</organism>